<feature type="domain" description="Heterokaryon incompatibility" evidence="1">
    <location>
        <begin position="196"/>
        <end position="357"/>
    </location>
</feature>
<evidence type="ECO:0000313" key="3">
    <source>
        <dbReference type="Proteomes" id="UP001302321"/>
    </source>
</evidence>
<reference evidence="2" key="1">
    <citation type="journal article" date="2023" name="Mol. Phylogenet. Evol.">
        <title>Genome-scale phylogeny and comparative genomics of the fungal order Sordariales.</title>
        <authorList>
            <person name="Hensen N."/>
            <person name="Bonometti L."/>
            <person name="Westerberg I."/>
            <person name="Brannstrom I.O."/>
            <person name="Guillou S."/>
            <person name="Cros-Aarteil S."/>
            <person name="Calhoun S."/>
            <person name="Haridas S."/>
            <person name="Kuo A."/>
            <person name="Mondo S."/>
            <person name="Pangilinan J."/>
            <person name="Riley R."/>
            <person name="LaButti K."/>
            <person name="Andreopoulos B."/>
            <person name="Lipzen A."/>
            <person name="Chen C."/>
            <person name="Yan M."/>
            <person name="Daum C."/>
            <person name="Ng V."/>
            <person name="Clum A."/>
            <person name="Steindorff A."/>
            <person name="Ohm R.A."/>
            <person name="Martin F."/>
            <person name="Silar P."/>
            <person name="Natvig D.O."/>
            <person name="Lalanne C."/>
            <person name="Gautier V."/>
            <person name="Ament-Velasquez S.L."/>
            <person name="Kruys A."/>
            <person name="Hutchinson M.I."/>
            <person name="Powell A.J."/>
            <person name="Barry K."/>
            <person name="Miller A.N."/>
            <person name="Grigoriev I.V."/>
            <person name="Debuchy R."/>
            <person name="Gladieux P."/>
            <person name="Hiltunen Thoren M."/>
            <person name="Johannesson H."/>
        </authorList>
    </citation>
    <scope>NUCLEOTIDE SEQUENCE</scope>
    <source>
        <strain evidence="2">CBS 892.96</strain>
    </source>
</reference>
<comment type="caution">
    <text evidence="2">The sequence shown here is derived from an EMBL/GenBank/DDBJ whole genome shotgun (WGS) entry which is preliminary data.</text>
</comment>
<dbReference type="PANTHER" id="PTHR33112">
    <property type="entry name" value="DOMAIN PROTEIN, PUTATIVE-RELATED"/>
    <property type="match status" value="1"/>
</dbReference>
<protein>
    <submittedName>
        <fullName evidence="2">Heterokaryon incompatibility protein-domain-containing protein</fullName>
    </submittedName>
</protein>
<accession>A0AAN7A3Q6</accession>
<dbReference type="InterPro" id="IPR010730">
    <property type="entry name" value="HET"/>
</dbReference>
<gene>
    <name evidence="2" type="ORF">QBC36DRAFT_338607</name>
</gene>
<evidence type="ECO:0000259" key="1">
    <source>
        <dbReference type="Pfam" id="PF06985"/>
    </source>
</evidence>
<evidence type="ECO:0000313" key="2">
    <source>
        <dbReference type="EMBL" id="KAK4172119.1"/>
    </source>
</evidence>
<dbReference type="Pfam" id="PF06985">
    <property type="entry name" value="HET"/>
    <property type="match status" value="1"/>
</dbReference>
<proteinExistence type="predicted"/>
<dbReference type="PANTHER" id="PTHR33112:SF10">
    <property type="entry name" value="TOL"/>
    <property type="match status" value="1"/>
</dbReference>
<dbReference type="EMBL" id="MU866462">
    <property type="protein sequence ID" value="KAK4172119.1"/>
    <property type="molecule type" value="Genomic_DNA"/>
</dbReference>
<reference evidence="2" key="2">
    <citation type="submission" date="2023-05" db="EMBL/GenBank/DDBJ databases">
        <authorList>
            <consortium name="Lawrence Berkeley National Laboratory"/>
            <person name="Steindorff A."/>
            <person name="Hensen N."/>
            <person name="Bonometti L."/>
            <person name="Westerberg I."/>
            <person name="Brannstrom I.O."/>
            <person name="Guillou S."/>
            <person name="Cros-Aarteil S."/>
            <person name="Calhoun S."/>
            <person name="Haridas S."/>
            <person name="Kuo A."/>
            <person name="Mondo S."/>
            <person name="Pangilinan J."/>
            <person name="Riley R."/>
            <person name="Labutti K."/>
            <person name="Andreopoulos B."/>
            <person name="Lipzen A."/>
            <person name="Chen C."/>
            <person name="Yanf M."/>
            <person name="Daum C."/>
            <person name="Ng V."/>
            <person name="Clum A."/>
            <person name="Ohm R."/>
            <person name="Martin F."/>
            <person name="Silar P."/>
            <person name="Natvig D."/>
            <person name="Lalanne C."/>
            <person name="Gautier V."/>
            <person name="Ament-Velasquez S.L."/>
            <person name="Kruys A."/>
            <person name="Hutchinson M.I."/>
            <person name="Powell A.J."/>
            <person name="Barry K."/>
            <person name="Miller A.N."/>
            <person name="Grigoriev I.V."/>
            <person name="Debuchy R."/>
            <person name="Gladieux P."/>
            <person name="Thoren M.H."/>
            <person name="Johannesson H."/>
        </authorList>
    </citation>
    <scope>NUCLEOTIDE SEQUENCE</scope>
    <source>
        <strain evidence="2">CBS 892.96</strain>
    </source>
</reference>
<sequence>MQSTVLRLFSERPRQSLCLACTNRGVLSPEPCRESFADVESSSKNCELHKIVHGTFLATIATGVKTESTFVEIQRIGSHLFLNRMPDPCLSLYLGLGKLKGLQLPGSGEAADEIQIGLPTLLPTTSLAYFDLLADWLKDCDTNHPDCYLKGGPVQKRAILPTRVLDLGTAKDTASRPSIWLRLSDSLALKREDTRYIALSHPWGESHQHDHFSTTATNVSSRLTAGIAISRLPKTFRDAVTITRALGIRYLWIDSLCIVQGPRGDFETEAQKMETVFSMAYCVIAASRAKGTSSGFLSPRPARKFVALNLDASTGEGSTGVTEEDASNMIYVCETIDNFQADVIDGPLNKRGWVLQERALARRTIYFTERQTYFECGAGVRCETLAKMTNNQSSFLGDPNFPQVALASSKGGKIRLYESLYKTYSRLQFTRACDRPIAIAGLEQRLVAAFYTRGGYGIFDRVPFFGRSLLWTCEEPGGMKRIEFPKEGLGRYRVPPSWSWMAHTGAISFMDLPFEGVHWLEDEVRSPWGAAVWEMNLDTTESRSSTASSMWHTGRTDQENNLTGRGRRLVVKLKTAEEKIKWDAGKRPASVVDGKHLRVVAVGRRKSKGNKPAMALEHHVLVVVGIGGMTGSGGRRTYERVGAGSLPGSWITHDEHEEEIAVF</sequence>
<organism evidence="2 3">
    <name type="scientific">Triangularia setosa</name>
    <dbReference type="NCBI Taxonomy" id="2587417"/>
    <lineage>
        <taxon>Eukaryota</taxon>
        <taxon>Fungi</taxon>
        <taxon>Dikarya</taxon>
        <taxon>Ascomycota</taxon>
        <taxon>Pezizomycotina</taxon>
        <taxon>Sordariomycetes</taxon>
        <taxon>Sordariomycetidae</taxon>
        <taxon>Sordariales</taxon>
        <taxon>Podosporaceae</taxon>
        <taxon>Triangularia</taxon>
    </lineage>
</organism>
<keyword evidence="3" id="KW-1185">Reference proteome</keyword>
<dbReference type="AlphaFoldDB" id="A0AAN7A3Q6"/>
<dbReference type="Proteomes" id="UP001302321">
    <property type="component" value="Unassembled WGS sequence"/>
</dbReference>
<name>A0AAN7A3Q6_9PEZI</name>